<organism evidence="1 2">
    <name type="scientific">Fistulina hepatica ATCC 64428</name>
    <dbReference type="NCBI Taxonomy" id="1128425"/>
    <lineage>
        <taxon>Eukaryota</taxon>
        <taxon>Fungi</taxon>
        <taxon>Dikarya</taxon>
        <taxon>Basidiomycota</taxon>
        <taxon>Agaricomycotina</taxon>
        <taxon>Agaricomycetes</taxon>
        <taxon>Agaricomycetidae</taxon>
        <taxon>Agaricales</taxon>
        <taxon>Fistulinaceae</taxon>
        <taxon>Fistulina</taxon>
    </lineage>
</organism>
<dbReference type="Proteomes" id="UP000054144">
    <property type="component" value="Unassembled WGS sequence"/>
</dbReference>
<evidence type="ECO:0000313" key="2">
    <source>
        <dbReference type="Proteomes" id="UP000054144"/>
    </source>
</evidence>
<dbReference type="EMBL" id="KN882155">
    <property type="protein sequence ID" value="KIY42821.1"/>
    <property type="molecule type" value="Genomic_DNA"/>
</dbReference>
<feature type="non-terminal residue" evidence="1">
    <location>
        <position position="297"/>
    </location>
</feature>
<dbReference type="Pfam" id="PF18758">
    <property type="entry name" value="KDZ"/>
    <property type="match status" value="1"/>
</dbReference>
<sequence length="297" mass="34565">MKYPIAITNRLIDTYGQELGQAYDIMCAFMKTLKNSSIGEKVKDSGLIGMVPAFHGHAHSRSCQVNWHPLYVPGVGLEDFKTTERTFSLSNELATGTRMCSPFHRRQHLDEFFNFLDHDKYASSGKFLYSNYREALRRILRNSAQLSSLESTLHTTSEDYERYLNEERAYFASLVKEPVEVAQRFEYFETLQKLQKATEESASAKRDYDRMNQAYENNEPAQGDVGKIKSRYTRTANRVVILDEEVSRLEHVLGIDVRWTRISPEYVKCMKDLSERQYRLALDELERLVVQRLLELT</sequence>
<dbReference type="PANTHER" id="PTHR33096">
    <property type="entry name" value="CXC2 DOMAIN-CONTAINING PROTEIN"/>
    <property type="match status" value="1"/>
</dbReference>
<name>A0A0D7A1L3_9AGAR</name>
<dbReference type="AlphaFoldDB" id="A0A0D7A1L3"/>
<gene>
    <name evidence="1" type="ORF">FISHEDRAFT_7889</name>
</gene>
<keyword evidence="2" id="KW-1185">Reference proteome</keyword>
<dbReference type="OrthoDB" id="3251205at2759"/>
<accession>A0A0D7A1L3</accession>
<evidence type="ECO:0000313" key="1">
    <source>
        <dbReference type="EMBL" id="KIY42821.1"/>
    </source>
</evidence>
<protein>
    <submittedName>
        <fullName evidence="1">Uncharacterized protein</fullName>
    </submittedName>
</protein>
<proteinExistence type="predicted"/>
<dbReference type="PANTHER" id="PTHR33096:SF1">
    <property type="entry name" value="CXC1-LIKE CYSTEINE CLUSTER ASSOCIATED WITH KDZ TRANSPOSASES DOMAIN-CONTAINING PROTEIN"/>
    <property type="match status" value="1"/>
</dbReference>
<dbReference type="InterPro" id="IPR040521">
    <property type="entry name" value="KDZ"/>
</dbReference>
<reference evidence="1 2" key="1">
    <citation type="journal article" date="2015" name="Fungal Genet. Biol.">
        <title>Evolution of novel wood decay mechanisms in Agaricales revealed by the genome sequences of Fistulina hepatica and Cylindrobasidium torrendii.</title>
        <authorList>
            <person name="Floudas D."/>
            <person name="Held B.W."/>
            <person name="Riley R."/>
            <person name="Nagy L.G."/>
            <person name="Koehler G."/>
            <person name="Ransdell A.S."/>
            <person name="Younus H."/>
            <person name="Chow J."/>
            <person name="Chiniquy J."/>
            <person name="Lipzen A."/>
            <person name="Tritt A."/>
            <person name="Sun H."/>
            <person name="Haridas S."/>
            <person name="LaButti K."/>
            <person name="Ohm R.A."/>
            <person name="Kues U."/>
            <person name="Blanchette R.A."/>
            <person name="Grigoriev I.V."/>
            <person name="Minto R.E."/>
            <person name="Hibbett D.S."/>
        </authorList>
    </citation>
    <scope>NUCLEOTIDE SEQUENCE [LARGE SCALE GENOMIC DNA]</scope>
    <source>
        <strain evidence="1 2">ATCC 64428</strain>
    </source>
</reference>